<reference evidence="3" key="3">
    <citation type="submission" date="2020-10" db="UniProtKB">
        <authorList>
            <consortium name="WormBaseParasite"/>
        </authorList>
    </citation>
    <scope>IDENTIFICATION</scope>
</reference>
<proteinExistence type="predicted"/>
<accession>A0A068WFA8</accession>
<evidence type="ECO:0000313" key="2">
    <source>
        <dbReference type="Proteomes" id="UP000492820"/>
    </source>
</evidence>
<gene>
    <name evidence="1" type="ORF">EgrG_000875200</name>
</gene>
<dbReference type="EMBL" id="LK028576">
    <property type="protein sequence ID" value="CDS16332.1"/>
    <property type="molecule type" value="Genomic_DNA"/>
</dbReference>
<name>A0A068WFA8_ECHGR</name>
<dbReference type="WBParaSite" id="EgrG_000875200">
    <property type="protein sequence ID" value="EgrG_000875200"/>
    <property type="gene ID" value="EgrG_000875200"/>
</dbReference>
<dbReference type="AlphaFoldDB" id="A0A068WFA8"/>
<evidence type="ECO:0000313" key="3">
    <source>
        <dbReference type="WBParaSite" id="EgrG_000875200"/>
    </source>
</evidence>
<sequence>MPVLDAVRKSITAMPSSFSLNVSVRFVLVAAVKWDAVKDAELHMLTLARDSTNLQLHADNTIVFLNTYKEYFIQQKSHGCQQINTRVGGQMNRPGGENM</sequence>
<evidence type="ECO:0000313" key="1">
    <source>
        <dbReference type="EMBL" id="CDS16332.1"/>
    </source>
</evidence>
<organism evidence="1">
    <name type="scientific">Echinococcus granulosus</name>
    <name type="common">Hydatid tapeworm</name>
    <dbReference type="NCBI Taxonomy" id="6210"/>
    <lineage>
        <taxon>Eukaryota</taxon>
        <taxon>Metazoa</taxon>
        <taxon>Spiralia</taxon>
        <taxon>Lophotrochozoa</taxon>
        <taxon>Platyhelminthes</taxon>
        <taxon>Cestoda</taxon>
        <taxon>Eucestoda</taxon>
        <taxon>Cyclophyllidea</taxon>
        <taxon>Taeniidae</taxon>
        <taxon>Echinococcus</taxon>
        <taxon>Echinococcus granulosus group</taxon>
    </lineage>
</organism>
<protein>
    <submittedName>
        <fullName evidence="3">CBFD_NFYB_HMF domain-containing protein</fullName>
    </submittedName>
</protein>
<dbReference type="Proteomes" id="UP000492820">
    <property type="component" value="Unassembled WGS sequence"/>
</dbReference>
<reference evidence="1 2" key="1">
    <citation type="journal article" date="2013" name="Nature">
        <title>The genomes of four tapeworm species reveal adaptations to parasitism.</title>
        <authorList>
            <person name="Tsai I.J."/>
            <person name="Zarowiecki M."/>
            <person name="Holroyd N."/>
            <person name="Garciarrubio A."/>
            <person name="Sanchez-Flores A."/>
            <person name="Brooks K.L."/>
            <person name="Tracey A."/>
            <person name="Bobes R.J."/>
            <person name="Fragoso G."/>
            <person name="Sciutto E."/>
            <person name="Aslett M."/>
            <person name="Beasley H."/>
            <person name="Bennett H.M."/>
            <person name="Cai J."/>
            <person name="Camicia F."/>
            <person name="Clark R."/>
            <person name="Cucher M."/>
            <person name="De Silva N."/>
            <person name="Day T.A."/>
            <person name="Deplazes P."/>
            <person name="Estrada K."/>
            <person name="Fernandez C."/>
            <person name="Holland P.W."/>
            <person name="Hou J."/>
            <person name="Hu S."/>
            <person name="Huckvale T."/>
            <person name="Hung S.S."/>
            <person name="Kamenetzky L."/>
            <person name="Keane J.A."/>
            <person name="Kiss F."/>
            <person name="Koziol U."/>
            <person name="Lambert O."/>
            <person name="Liu K."/>
            <person name="Luo X."/>
            <person name="Luo Y."/>
            <person name="Macchiaroli N."/>
            <person name="Nichol S."/>
            <person name="Paps J."/>
            <person name="Parkinson J."/>
            <person name="Pouchkina-Stantcheva N."/>
            <person name="Riddiford N."/>
            <person name="Rosenzvit M."/>
            <person name="Salinas G."/>
            <person name="Wasmuth J.D."/>
            <person name="Zamanian M."/>
            <person name="Zheng Y."/>
            <person name="Cai X."/>
            <person name="Soberon X."/>
            <person name="Olson P.D."/>
            <person name="Laclette J.P."/>
            <person name="Brehm K."/>
            <person name="Berriman M."/>
            <person name="Garciarrubio A."/>
            <person name="Bobes R.J."/>
            <person name="Fragoso G."/>
            <person name="Sanchez-Flores A."/>
            <person name="Estrada K."/>
            <person name="Cevallos M.A."/>
            <person name="Morett E."/>
            <person name="Gonzalez V."/>
            <person name="Portillo T."/>
            <person name="Ochoa-Leyva A."/>
            <person name="Jose M.V."/>
            <person name="Sciutto E."/>
            <person name="Landa A."/>
            <person name="Jimenez L."/>
            <person name="Valdes V."/>
            <person name="Carrero J.C."/>
            <person name="Larralde C."/>
            <person name="Morales-Montor J."/>
            <person name="Limon-Lason J."/>
            <person name="Soberon X."/>
            <person name="Laclette J.P."/>
        </authorList>
    </citation>
    <scope>NUCLEOTIDE SEQUENCE [LARGE SCALE GENOMIC DNA]</scope>
</reference>
<reference evidence="1" key="2">
    <citation type="submission" date="2014-06" db="EMBL/GenBank/DDBJ databases">
        <authorList>
            <person name="Aslett M."/>
        </authorList>
    </citation>
    <scope>NUCLEOTIDE SEQUENCE</scope>
</reference>